<dbReference type="AlphaFoldDB" id="A0A0R3U1J9"/>
<reference evidence="2 3" key="1">
    <citation type="submission" date="2018-10" db="EMBL/GenBank/DDBJ databases">
        <authorList>
            <consortium name="Pathogen Informatics"/>
        </authorList>
    </citation>
    <scope>NUCLEOTIDE SEQUENCE [LARGE SCALE GENOMIC DNA]</scope>
</reference>
<dbReference type="EMBL" id="UXSR01000019">
    <property type="protein sequence ID" value="VDD74243.1"/>
    <property type="molecule type" value="Genomic_DNA"/>
</dbReference>
<dbReference type="Pfam" id="PF02824">
    <property type="entry name" value="TGS"/>
    <property type="match status" value="1"/>
</dbReference>
<dbReference type="GO" id="GO:0000166">
    <property type="term" value="F:nucleotide binding"/>
    <property type="evidence" value="ECO:0007669"/>
    <property type="project" value="InterPro"/>
</dbReference>
<feature type="domain" description="TGS" evidence="1">
    <location>
        <begin position="75"/>
        <end position="121"/>
    </location>
</feature>
<dbReference type="InterPro" id="IPR050062">
    <property type="entry name" value="Pro-tRNA_synthetase"/>
</dbReference>
<dbReference type="PANTHER" id="PTHR42753:SF9">
    <property type="entry name" value="LARGE RIBOSOMAL SUBUNIT PROTEIN ML39"/>
    <property type="match status" value="1"/>
</dbReference>
<dbReference type="CDD" id="cd01667">
    <property type="entry name" value="TGS_ThrRS"/>
    <property type="match status" value="1"/>
</dbReference>
<dbReference type="SUPFAM" id="SSF55186">
    <property type="entry name" value="ThrRS/AlaRS common domain"/>
    <property type="match status" value="1"/>
</dbReference>
<evidence type="ECO:0000313" key="2">
    <source>
        <dbReference type="EMBL" id="VDD74243.1"/>
    </source>
</evidence>
<evidence type="ECO:0000313" key="4">
    <source>
        <dbReference type="WBParaSite" id="MCU_002136-RA"/>
    </source>
</evidence>
<protein>
    <submittedName>
        <fullName evidence="4">TGS domain-containing protein</fullName>
    </submittedName>
</protein>
<dbReference type="InterPro" id="IPR018163">
    <property type="entry name" value="Thr/Ala-tRNA-synth_IIc_edit"/>
</dbReference>
<dbReference type="Proteomes" id="UP000267029">
    <property type="component" value="Unassembled WGS sequence"/>
</dbReference>
<sequence>MSFLRPRRFSSNLVSASVVATKAIDVTFPPDIVNRLRRWQDAKKATLKLHASPRIERIKVVYKGSPKPETDLSMAKGISTPFDCARHLSQMLCDRSVIALVNDIPFDMHRPLVADATLDFIHFKDIYHNPTAANLAFWRSCQFIMGAAVESAFKEKFRMRLLSFHKTSLESGSFVADFRMELHSKNSLEEMVNWQPTERELRSLSHVGQLIAANSQPFECLDAKSQEIGNLLRDDNRLDRLNREADSGHITIYRIGNYTQACAEAPLISNSSLIGRFSVVSLRLLGRLAPGHVRPNDSHHQLVYRAQGVSIPTAFLTHFTTFDVLRRRAKQPNPEVAGIPDYVEPV</sequence>
<dbReference type="Gene3D" id="3.10.20.30">
    <property type="match status" value="1"/>
</dbReference>
<evidence type="ECO:0000259" key="1">
    <source>
        <dbReference type="Pfam" id="PF02824"/>
    </source>
</evidence>
<dbReference type="GO" id="GO:0005739">
    <property type="term" value="C:mitochondrion"/>
    <property type="evidence" value="ECO:0007669"/>
    <property type="project" value="TreeGrafter"/>
</dbReference>
<dbReference type="PANTHER" id="PTHR42753">
    <property type="entry name" value="MITOCHONDRIAL RIBOSOME PROTEIN L39/PROLYL-TRNA LIGASE FAMILY MEMBER"/>
    <property type="match status" value="1"/>
</dbReference>
<dbReference type="GO" id="GO:0003723">
    <property type="term" value="F:RNA binding"/>
    <property type="evidence" value="ECO:0007669"/>
    <property type="project" value="TreeGrafter"/>
</dbReference>
<keyword evidence="3" id="KW-1185">Reference proteome</keyword>
<reference evidence="4" key="2">
    <citation type="submission" date="2019-11" db="UniProtKB">
        <authorList>
            <consortium name="WormBaseParasite"/>
        </authorList>
    </citation>
    <scope>IDENTIFICATION</scope>
</reference>
<dbReference type="InterPro" id="IPR004095">
    <property type="entry name" value="TGS"/>
</dbReference>
<evidence type="ECO:0000313" key="3">
    <source>
        <dbReference type="Proteomes" id="UP000267029"/>
    </source>
</evidence>
<gene>
    <name evidence="2" type="ORF">MCOS_LOCUS246</name>
</gene>
<dbReference type="Gene3D" id="3.30.980.10">
    <property type="entry name" value="Threonyl-trna Synthetase, Chain A, domain 2"/>
    <property type="match status" value="1"/>
</dbReference>
<proteinExistence type="predicted"/>
<dbReference type="OrthoDB" id="5870821at2759"/>
<dbReference type="STRING" id="53468.A0A0R3U1J9"/>
<accession>A0A0R3U1J9</accession>
<organism evidence="4">
    <name type="scientific">Mesocestoides corti</name>
    <name type="common">Flatworm</name>
    <dbReference type="NCBI Taxonomy" id="53468"/>
    <lineage>
        <taxon>Eukaryota</taxon>
        <taxon>Metazoa</taxon>
        <taxon>Spiralia</taxon>
        <taxon>Lophotrochozoa</taxon>
        <taxon>Platyhelminthes</taxon>
        <taxon>Cestoda</taxon>
        <taxon>Eucestoda</taxon>
        <taxon>Cyclophyllidea</taxon>
        <taxon>Mesocestoididae</taxon>
        <taxon>Mesocestoides</taxon>
    </lineage>
</organism>
<dbReference type="WBParaSite" id="MCU_002136-RA">
    <property type="protein sequence ID" value="MCU_002136-RA"/>
    <property type="gene ID" value="MCU_002136"/>
</dbReference>
<dbReference type="InterPro" id="IPR012675">
    <property type="entry name" value="Beta-grasp_dom_sf"/>
</dbReference>
<name>A0A0R3U1J9_MESCO</name>